<keyword evidence="5" id="KW-1185">Reference proteome</keyword>
<dbReference type="InterPro" id="IPR036570">
    <property type="entry name" value="HORMA_dom_sf"/>
</dbReference>
<dbReference type="PANTHER" id="PTHR11842">
    <property type="entry name" value="MITOTIC SPINDLE ASSEMBLY CHECKPOINT PROTEIN MAD2"/>
    <property type="match status" value="1"/>
</dbReference>
<dbReference type="PANTHER" id="PTHR11842:SF10">
    <property type="entry name" value="MITOTIC SPINDLE ASSEMBLY CHECKPOINT PROTEIN MAD2B"/>
    <property type="match status" value="1"/>
</dbReference>
<reference evidence="4 5" key="1">
    <citation type="journal article" date="2018" name="Sci. Rep.">
        <title>Comparative genomics provides insights into the lifestyle and reveals functional heterogeneity of dark septate endophytic fungi.</title>
        <authorList>
            <person name="Knapp D.G."/>
            <person name="Nemeth J.B."/>
            <person name="Barry K."/>
            <person name="Hainaut M."/>
            <person name="Henrissat B."/>
            <person name="Johnson J."/>
            <person name="Kuo A."/>
            <person name="Lim J.H.P."/>
            <person name="Lipzen A."/>
            <person name="Nolan M."/>
            <person name="Ohm R.A."/>
            <person name="Tamas L."/>
            <person name="Grigoriev I.V."/>
            <person name="Spatafora J.W."/>
            <person name="Nagy L.G."/>
            <person name="Kovacs G.M."/>
        </authorList>
    </citation>
    <scope>NUCLEOTIDE SEQUENCE [LARGE SCALE GENOMIC DNA]</scope>
    <source>
        <strain evidence="4 5">DSE2036</strain>
    </source>
</reference>
<name>A0A2V1EDH1_9PLEO</name>
<evidence type="ECO:0000313" key="5">
    <source>
        <dbReference type="Proteomes" id="UP000244855"/>
    </source>
</evidence>
<dbReference type="PROSITE" id="PS50815">
    <property type="entry name" value="HORMA"/>
    <property type="match status" value="1"/>
</dbReference>
<evidence type="ECO:0000259" key="3">
    <source>
        <dbReference type="PROSITE" id="PS50815"/>
    </source>
</evidence>
<dbReference type="InterPro" id="IPR003511">
    <property type="entry name" value="HORMA_dom"/>
</dbReference>
<dbReference type="Pfam" id="PF02301">
    <property type="entry name" value="HORMA"/>
    <property type="match status" value="1"/>
</dbReference>
<gene>
    <name evidence="4" type="ORF">DM02DRAFT_722798</name>
</gene>
<feature type="domain" description="HORMA" evidence="3">
    <location>
        <begin position="7"/>
        <end position="315"/>
    </location>
</feature>
<protein>
    <submittedName>
        <fullName evidence="4">DNA-binding protein</fullName>
    </submittedName>
</protein>
<dbReference type="STRING" id="97972.A0A2V1EDH1"/>
<dbReference type="GO" id="GO:0003677">
    <property type="term" value="F:DNA binding"/>
    <property type="evidence" value="ECO:0007669"/>
    <property type="project" value="UniProtKB-KW"/>
</dbReference>
<dbReference type="InterPro" id="IPR045091">
    <property type="entry name" value="Mad2-like"/>
</dbReference>
<dbReference type="Proteomes" id="UP000244855">
    <property type="component" value="Unassembled WGS sequence"/>
</dbReference>
<keyword evidence="4" id="KW-0238">DNA-binding</keyword>
<feature type="compositionally biased region" description="Acidic residues" evidence="2">
    <location>
        <begin position="131"/>
        <end position="165"/>
    </location>
</feature>
<feature type="compositionally biased region" description="Basic and acidic residues" evidence="2">
    <location>
        <begin position="183"/>
        <end position="201"/>
    </location>
</feature>
<evidence type="ECO:0000313" key="4">
    <source>
        <dbReference type="EMBL" id="PVI08591.1"/>
    </source>
</evidence>
<accession>A0A2V1EDH1</accession>
<dbReference type="SUPFAM" id="SSF56019">
    <property type="entry name" value="The spindle assembly checkpoint protein mad2"/>
    <property type="match status" value="1"/>
</dbReference>
<dbReference type="Gene3D" id="3.30.900.10">
    <property type="entry name" value="HORMA domain"/>
    <property type="match status" value="1"/>
</dbReference>
<feature type="compositionally biased region" description="Gly residues" evidence="2">
    <location>
        <begin position="171"/>
        <end position="182"/>
    </location>
</feature>
<sequence length="335" mass="37148">MPSTTYISTINAFTRFLAAYTHTVLYLRTLYPRTSFVRARFHNTPVHQSRHPLVCEWIRDAITAVRDQLLSGTVARIAIVIYHYDPATKGTGSPTIMERHIVDVSTFPVVEKDARNAVMEWRAPSPTTLQSDEEEDEDENQDENQDEDEDEDEDDDNDQDHEDSDEKTQGGNDGNDNGGNGNGDHESNQEADEHQSDADGKSEDIYDHSLLVDLAEQFRSALVTLTTRCGQLGPLPPKCSFNFSIELKDEAHVHPPLAHPQAWIPVAPGAQNTGSETITDAGRAAKNVEGSRRAAAKVTPIRTVEAGVFRFETWIEEGKAKFNLINGHSVPTLAT</sequence>
<evidence type="ECO:0000256" key="1">
    <source>
        <dbReference type="ARBA" id="ARBA00010348"/>
    </source>
</evidence>
<feature type="region of interest" description="Disordered" evidence="2">
    <location>
        <begin position="118"/>
        <end position="201"/>
    </location>
</feature>
<comment type="similarity">
    <text evidence="1">Belongs to the MAD2 family.</text>
</comment>
<dbReference type="EMBL" id="KZ805300">
    <property type="protein sequence ID" value="PVI08591.1"/>
    <property type="molecule type" value="Genomic_DNA"/>
</dbReference>
<evidence type="ECO:0000256" key="2">
    <source>
        <dbReference type="SAM" id="MobiDB-lite"/>
    </source>
</evidence>
<dbReference type="GO" id="GO:0016035">
    <property type="term" value="C:zeta DNA polymerase complex"/>
    <property type="evidence" value="ECO:0007669"/>
    <property type="project" value="TreeGrafter"/>
</dbReference>
<organism evidence="4 5">
    <name type="scientific">Periconia macrospinosa</name>
    <dbReference type="NCBI Taxonomy" id="97972"/>
    <lineage>
        <taxon>Eukaryota</taxon>
        <taxon>Fungi</taxon>
        <taxon>Dikarya</taxon>
        <taxon>Ascomycota</taxon>
        <taxon>Pezizomycotina</taxon>
        <taxon>Dothideomycetes</taxon>
        <taxon>Pleosporomycetidae</taxon>
        <taxon>Pleosporales</taxon>
        <taxon>Massarineae</taxon>
        <taxon>Periconiaceae</taxon>
        <taxon>Periconia</taxon>
    </lineage>
</organism>
<dbReference type="AlphaFoldDB" id="A0A2V1EDH1"/>
<proteinExistence type="inferred from homology"/>
<dbReference type="OrthoDB" id="21254at2759"/>